<dbReference type="Proteomes" id="UP001462961">
    <property type="component" value="Unassembled WGS sequence"/>
</dbReference>
<dbReference type="AlphaFoldDB" id="A0A9Q6WQ04"/>
<dbReference type="Pfam" id="PF21221">
    <property type="entry name" value="B_lactamase-like_C"/>
    <property type="match status" value="1"/>
</dbReference>
<keyword evidence="3" id="KW-0378">Hydrolase</keyword>
<dbReference type="EMBL" id="JAYLVJ010000003">
    <property type="protein sequence ID" value="MEO1753008.1"/>
    <property type="molecule type" value="Genomic_DNA"/>
</dbReference>
<dbReference type="InterPro" id="IPR036388">
    <property type="entry name" value="WH-like_DNA-bd_sf"/>
</dbReference>
<dbReference type="SUPFAM" id="SSF56281">
    <property type="entry name" value="Metallo-hydrolase/oxidoreductase"/>
    <property type="match status" value="1"/>
</dbReference>
<dbReference type="RefSeq" id="WP_107201781.1">
    <property type="nucleotide sequence ID" value="NZ_CP015959.1"/>
</dbReference>
<reference evidence="3 4" key="1">
    <citation type="journal article" date="2014" name="Genome Announc.">
        <title>Draft Genome Sequence of the Haloacid-Degrading Burkholderia caribensis Strain MBA4.</title>
        <authorList>
            <person name="Pan Y."/>
            <person name="Kong K.F."/>
            <person name="Tsang J.S."/>
        </authorList>
    </citation>
    <scope>NUCLEOTIDE SEQUENCE [LARGE SCALE GENOMIC DNA]</scope>
    <source>
        <strain evidence="3 4">852011</strain>
    </source>
</reference>
<feature type="domain" description="Metallo-beta-lactamase" evidence="1">
    <location>
        <begin position="42"/>
        <end position="269"/>
    </location>
</feature>
<dbReference type="GO" id="GO:0016787">
    <property type="term" value="F:hydrolase activity"/>
    <property type="evidence" value="ECO:0007669"/>
    <property type="project" value="UniProtKB-KW"/>
</dbReference>
<gene>
    <name evidence="3" type="ORF">A9O66_27520</name>
    <name evidence="2" type="ORF">VOI32_03590</name>
</gene>
<reference evidence="3" key="2">
    <citation type="submission" date="2016-06" db="EMBL/GenBank/DDBJ databases">
        <authorList>
            <person name="Huang P."/>
            <person name="Jiang X."/>
            <person name="Liu X."/>
        </authorList>
    </citation>
    <scope>NUCLEOTIDE SEQUENCE</scope>
    <source>
        <strain evidence="3">852011</strain>
    </source>
</reference>
<dbReference type="InterPro" id="IPR001279">
    <property type="entry name" value="Metallo-B-lactamas"/>
</dbReference>
<dbReference type="PANTHER" id="PTHR23131">
    <property type="entry name" value="ENDORIBONUCLEASE LACTB2"/>
    <property type="match status" value="1"/>
</dbReference>
<dbReference type="Proteomes" id="UP000509548">
    <property type="component" value="Chromosome 2"/>
</dbReference>
<evidence type="ECO:0000313" key="4">
    <source>
        <dbReference type="Proteomes" id="UP000509548"/>
    </source>
</evidence>
<dbReference type="Pfam" id="PF00753">
    <property type="entry name" value="Lactamase_B"/>
    <property type="match status" value="1"/>
</dbReference>
<dbReference type="InterPro" id="IPR050662">
    <property type="entry name" value="Sec-metab_biosynth-thioest"/>
</dbReference>
<sequence length="357" mass="40116">MNALEHQLEYPFADRLPDGADPVEVGPGVYWLRMPLPFALDHINLWLLKDEIDGVLGWTVVDCGAATAETTQRWERLFDSVLDGLPILRVLVTHCHPDHIGLAHWLCSGGDKRRWRAPLWISFGEYTLGRLLSSGAVVNVGGETVSNHFRVNGLLDDVALEGVKNRENYYRRLVPDVPGQYRRIMEGDELMIGERKWRVVTGFGHSPEHCALYCKEDGLLISGDMVLPRISTNISVFDLEPDGNPLELYLSSLAAYAAMSEDTLVLPSHGRPFTGLRTRIRQLRDHHAERLAEVMALCSQQPSSAADIVPVMFKRKLDMHQMTFAMGEALAHLHLLWNRGSLTRIVDAAGILKFKPR</sequence>
<dbReference type="SMART" id="SM00849">
    <property type="entry name" value="Lactamase_B"/>
    <property type="match status" value="1"/>
</dbReference>
<dbReference type="InterPro" id="IPR048933">
    <property type="entry name" value="B_lactamase-like_C"/>
</dbReference>
<organism evidence="3 4">
    <name type="scientific">Paraburkholderia caribensis</name>
    <dbReference type="NCBI Taxonomy" id="75105"/>
    <lineage>
        <taxon>Bacteria</taxon>
        <taxon>Pseudomonadati</taxon>
        <taxon>Pseudomonadota</taxon>
        <taxon>Betaproteobacteria</taxon>
        <taxon>Burkholderiales</taxon>
        <taxon>Burkholderiaceae</taxon>
        <taxon>Paraburkholderia</taxon>
    </lineage>
</organism>
<evidence type="ECO:0000313" key="2">
    <source>
        <dbReference type="EMBL" id="MEO1753008.1"/>
    </source>
</evidence>
<keyword evidence="5" id="KW-1185">Reference proteome</keyword>
<dbReference type="PANTHER" id="PTHR23131:SF4">
    <property type="entry name" value="METALLO-BETA-LACTAMASE SUPERFAMILY POTEIN"/>
    <property type="match status" value="1"/>
</dbReference>
<evidence type="ECO:0000313" key="3">
    <source>
        <dbReference type="EMBL" id="QLB66046.1"/>
    </source>
</evidence>
<dbReference type="InterPro" id="IPR036866">
    <property type="entry name" value="RibonucZ/Hydroxyglut_hydro"/>
</dbReference>
<dbReference type="Gene3D" id="1.10.10.10">
    <property type="entry name" value="Winged helix-like DNA-binding domain superfamily/Winged helix DNA-binding domain"/>
    <property type="match status" value="1"/>
</dbReference>
<reference evidence="2 5" key="3">
    <citation type="submission" date="2024-01" db="EMBL/GenBank/DDBJ databases">
        <title>The diversity of rhizobia nodulating Mimosa spp. in eleven states of Brazil covering several biomes is determined by host plant, location, and edaphic factors.</title>
        <authorList>
            <person name="Rouws L."/>
            <person name="Barauna A."/>
            <person name="Beukes C."/>
            <person name="De Faria S.M."/>
            <person name="Gross E."/>
            <person name="Dos Reis Junior F.B."/>
            <person name="Simon M."/>
            <person name="Maluk M."/>
            <person name="Odee D.W."/>
            <person name="Kenicer G."/>
            <person name="Young J.P.W."/>
            <person name="Reis V.M."/>
            <person name="Zilli J."/>
            <person name="James E.K."/>
        </authorList>
    </citation>
    <scope>NUCLEOTIDE SEQUENCE [LARGE SCALE GENOMIC DNA]</scope>
    <source>
        <strain evidence="2 5">JHI1651</strain>
    </source>
</reference>
<evidence type="ECO:0000313" key="5">
    <source>
        <dbReference type="Proteomes" id="UP001462961"/>
    </source>
</evidence>
<name>A0A9Q6WQ04_9BURK</name>
<accession>A0A9Q6WQ04</accession>
<dbReference type="Gene3D" id="3.60.15.10">
    <property type="entry name" value="Ribonuclease Z/Hydroxyacylglutathione hydrolase-like"/>
    <property type="match status" value="1"/>
</dbReference>
<proteinExistence type="predicted"/>
<protein>
    <submittedName>
        <fullName evidence="2">MBL fold metallo-hydrolase</fullName>
    </submittedName>
    <submittedName>
        <fullName evidence="3">Zn-dependent hydrolase</fullName>
    </submittedName>
</protein>
<evidence type="ECO:0000259" key="1">
    <source>
        <dbReference type="SMART" id="SM00849"/>
    </source>
</evidence>
<dbReference type="EMBL" id="CP015959">
    <property type="protein sequence ID" value="QLB66046.1"/>
    <property type="molecule type" value="Genomic_DNA"/>
</dbReference>